<evidence type="ECO:0000259" key="4">
    <source>
        <dbReference type="PROSITE" id="PS50932"/>
    </source>
</evidence>
<proteinExistence type="predicted"/>
<dbReference type="InterPro" id="IPR028082">
    <property type="entry name" value="Peripla_BP_I"/>
</dbReference>
<dbReference type="PROSITE" id="PS50932">
    <property type="entry name" value="HTH_LACI_2"/>
    <property type="match status" value="1"/>
</dbReference>
<protein>
    <submittedName>
        <fullName evidence="5">Transcriptional regulator, LacI family</fullName>
    </submittedName>
</protein>
<dbReference type="KEGG" id="mes:Meso_2854"/>
<dbReference type="EMBL" id="CP000390">
    <property type="protein sequence ID" value="ABG64230.1"/>
    <property type="molecule type" value="Genomic_DNA"/>
</dbReference>
<dbReference type="Gene3D" id="1.10.260.40">
    <property type="entry name" value="lambda repressor-like DNA-binding domains"/>
    <property type="match status" value="1"/>
</dbReference>
<dbReference type="AlphaFoldDB" id="Q11EE5"/>
<reference evidence="5" key="1">
    <citation type="submission" date="2006-06" db="EMBL/GenBank/DDBJ databases">
        <title>Complete sequence of chromosome of Chelativorans sp. BNC1.</title>
        <authorList>
            <consortium name="US DOE Joint Genome Institute"/>
            <person name="Copeland A."/>
            <person name="Lucas S."/>
            <person name="Lapidus A."/>
            <person name="Barry K."/>
            <person name="Detter J.C."/>
            <person name="Glavina del Rio T."/>
            <person name="Hammon N."/>
            <person name="Israni S."/>
            <person name="Dalin E."/>
            <person name="Tice H."/>
            <person name="Pitluck S."/>
            <person name="Chertkov O."/>
            <person name="Brettin T."/>
            <person name="Bruce D."/>
            <person name="Han C."/>
            <person name="Tapia R."/>
            <person name="Gilna P."/>
            <person name="Schmutz J."/>
            <person name="Larimer F."/>
            <person name="Land M."/>
            <person name="Hauser L."/>
            <person name="Kyrpides N."/>
            <person name="Mikhailova N."/>
            <person name="Richardson P."/>
        </authorList>
    </citation>
    <scope>NUCLEOTIDE SEQUENCE</scope>
    <source>
        <strain evidence="5">BNC1</strain>
    </source>
</reference>
<dbReference type="HOGENOM" id="CLU_037628_6_1_5"/>
<dbReference type="Pfam" id="PF00356">
    <property type="entry name" value="LacI"/>
    <property type="match status" value="1"/>
</dbReference>
<dbReference type="SUPFAM" id="SSF47413">
    <property type="entry name" value="lambda repressor-like DNA-binding domains"/>
    <property type="match status" value="1"/>
</dbReference>
<dbReference type="InterPro" id="IPR010982">
    <property type="entry name" value="Lambda_DNA-bd_dom_sf"/>
</dbReference>
<dbReference type="STRING" id="266779.Meso_2854"/>
<dbReference type="Pfam" id="PF13377">
    <property type="entry name" value="Peripla_BP_3"/>
    <property type="match status" value="1"/>
</dbReference>
<dbReference type="CDD" id="cd01392">
    <property type="entry name" value="HTH_LacI"/>
    <property type="match status" value="1"/>
</dbReference>
<keyword evidence="1" id="KW-0805">Transcription regulation</keyword>
<evidence type="ECO:0000256" key="3">
    <source>
        <dbReference type="ARBA" id="ARBA00023163"/>
    </source>
</evidence>
<dbReference type="InterPro" id="IPR000843">
    <property type="entry name" value="HTH_LacI"/>
</dbReference>
<dbReference type="SUPFAM" id="SSF53822">
    <property type="entry name" value="Periplasmic binding protein-like I"/>
    <property type="match status" value="1"/>
</dbReference>
<accession>Q11EE5</accession>
<dbReference type="InterPro" id="IPR046335">
    <property type="entry name" value="LacI/GalR-like_sensor"/>
</dbReference>
<keyword evidence="3" id="KW-0804">Transcription</keyword>
<evidence type="ECO:0000256" key="2">
    <source>
        <dbReference type="ARBA" id="ARBA00023125"/>
    </source>
</evidence>
<dbReference type="CDD" id="cd20010">
    <property type="entry name" value="PBP1_AglR-like"/>
    <property type="match status" value="1"/>
</dbReference>
<dbReference type="GO" id="GO:0000976">
    <property type="term" value="F:transcription cis-regulatory region binding"/>
    <property type="evidence" value="ECO:0007669"/>
    <property type="project" value="TreeGrafter"/>
</dbReference>
<gene>
    <name evidence="5" type="ordered locus">Meso_2854</name>
</gene>
<sequence length="391" mass="43176">MQRGAGLIYPSFPTNNVQSALNEVALARETITLRRLAEVLGLSQTTVSRALNGFPEVNEATRARVIEAAQRLNYRPSASAASLATGKARTIGHVVTLGDHMMINPHFTDFVAGAGEVYARFGYEMLLRITGSEGEQDVYRDLISRRRVDGVVVHGPKTRDPRIPFLRKLGIPFVVHGRCEEDPASYSWIDVNNRRAFMRACNFLIDLGHRRIGLINGIETMNFADRRRQGYEAALAARGIDLDTSIMFSADMIEPHGYRAAAQMLSSRKPPTAVLVSSILPAIGVMRALAERELRPATDLSIIVFDDCLSFLQPGNEAVSGAIPFFTAMRSSMRLAGRRVAELLIEQIEGQHSAPKHELWEAELVIGHTTGPCAPAESQVPVRVKPFRRYS</sequence>
<evidence type="ECO:0000313" key="5">
    <source>
        <dbReference type="EMBL" id="ABG64230.1"/>
    </source>
</evidence>
<name>Q11EE5_CHESB</name>
<dbReference type="PANTHER" id="PTHR30146:SF109">
    <property type="entry name" value="HTH-TYPE TRANSCRIPTIONAL REGULATOR GALS"/>
    <property type="match status" value="1"/>
</dbReference>
<keyword evidence="2" id="KW-0238">DNA-binding</keyword>
<dbReference type="GO" id="GO:0003700">
    <property type="term" value="F:DNA-binding transcription factor activity"/>
    <property type="evidence" value="ECO:0007669"/>
    <property type="project" value="TreeGrafter"/>
</dbReference>
<dbReference type="Gene3D" id="3.40.50.2300">
    <property type="match status" value="2"/>
</dbReference>
<dbReference type="PANTHER" id="PTHR30146">
    <property type="entry name" value="LACI-RELATED TRANSCRIPTIONAL REPRESSOR"/>
    <property type="match status" value="1"/>
</dbReference>
<evidence type="ECO:0000256" key="1">
    <source>
        <dbReference type="ARBA" id="ARBA00023015"/>
    </source>
</evidence>
<dbReference type="eggNOG" id="COG1609">
    <property type="taxonomic scope" value="Bacteria"/>
</dbReference>
<organism evidence="5">
    <name type="scientific">Chelativorans sp. (strain BNC1)</name>
    <dbReference type="NCBI Taxonomy" id="266779"/>
    <lineage>
        <taxon>Bacteria</taxon>
        <taxon>Pseudomonadati</taxon>
        <taxon>Pseudomonadota</taxon>
        <taxon>Alphaproteobacteria</taxon>
        <taxon>Hyphomicrobiales</taxon>
        <taxon>Phyllobacteriaceae</taxon>
        <taxon>Chelativorans</taxon>
    </lineage>
</organism>
<dbReference type="SMART" id="SM00354">
    <property type="entry name" value="HTH_LACI"/>
    <property type="match status" value="1"/>
</dbReference>
<feature type="domain" description="HTH lacI-type" evidence="4">
    <location>
        <begin position="31"/>
        <end position="85"/>
    </location>
</feature>